<accession>A0ABU1R437</accession>
<gene>
    <name evidence="1" type="ORF">J2W84_005244</name>
</gene>
<organism evidence="1 2">
    <name type="scientific">Dyadobacter fermentans</name>
    <dbReference type="NCBI Taxonomy" id="94254"/>
    <lineage>
        <taxon>Bacteria</taxon>
        <taxon>Pseudomonadati</taxon>
        <taxon>Bacteroidota</taxon>
        <taxon>Cytophagia</taxon>
        <taxon>Cytophagales</taxon>
        <taxon>Spirosomataceae</taxon>
        <taxon>Dyadobacter</taxon>
    </lineage>
</organism>
<dbReference type="EMBL" id="JAVDTI010000006">
    <property type="protein sequence ID" value="MDR6808182.1"/>
    <property type="molecule type" value="Genomic_DNA"/>
</dbReference>
<keyword evidence="2" id="KW-1185">Reference proteome</keyword>
<dbReference type="RefSeq" id="WP_309989504.1">
    <property type="nucleotide sequence ID" value="NZ_JAVDTI010000006.1"/>
</dbReference>
<sequence>MNFFEYNFKSVSTNSKKTHPGFCGRRVSSKAVQTIFHNLNQGKSMKKLLLLLVGGVFFLSCGDKEGKISPSPDVERAGSINDVELVDGVLKFSSKTHLNSVIREIANQKDMVNWYTGSGFTSLLKRQNAITTAQYDKIAETGEFGELSDLAIFRGSGENKILEKIVDDPRLAAILNAKGYIIVSDTAYHIGAETASAIKIGQDYDILKEFLANYNMAGVKYSKVINEQLGNARVQDYQNTDGNRRIIGEFKRHLAPFYSSLVVKVSYKKKNLIGWSGTAADHLSFTTSGTYEKNEAGFISRSPFSGSRSGNNVEEISMFVVEVYGPAGLSWLSDCRANMYCQVTPSKLYNVDFYPE</sequence>
<protein>
    <recommendedName>
        <fullName evidence="3">Lipoprotein</fullName>
    </recommendedName>
</protein>
<proteinExistence type="predicted"/>
<evidence type="ECO:0000313" key="1">
    <source>
        <dbReference type="EMBL" id="MDR6808182.1"/>
    </source>
</evidence>
<evidence type="ECO:0008006" key="3">
    <source>
        <dbReference type="Google" id="ProtNLM"/>
    </source>
</evidence>
<reference evidence="1 2" key="1">
    <citation type="submission" date="2023-07" db="EMBL/GenBank/DDBJ databases">
        <title>Sorghum-associated microbial communities from plants grown in Nebraska, USA.</title>
        <authorList>
            <person name="Schachtman D."/>
        </authorList>
    </citation>
    <scope>NUCLEOTIDE SEQUENCE [LARGE SCALE GENOMIC DNA]</scope>
    <source>
        <strain evidence="1 2">BE57</strain>
    </source>
</reference>
<name>A0ABU1R437_9BACT</name>
<evidence type="ECO:0000313" key="2">
    <source>
        <dbReference type="Proteomes" id="UP001264980"/>
    </source>
</evidence>
<dbReference type="Proteomes" id="UP001264980">
    <property type="component" value="Unassembled WGS sequence"/>
</dbReference>
<comment type="caution">
    <text evidence="1">The sequence shown here is derived from an EMBL/GenBank/DDBJ whole genome shotgun (WGS) entry which is preliminary data.</text>
</comment>